<evidence type="ECO:0000259" key="6">
    <source>
        <dbReference type="Pfam" id="PF00456"/>
    </source>
</evidence>
<dbReference type="PROSITE" id="PS00801">
    <property type="entry name" value="TRANSKETOLASE_1"/>
    <property type="match status" value="1"/>
</dbReference>
<evidence type="ECO:0000256" key="3">
    <source>
        <dbReference type="ARBA" id="ARBA00022679"/>
    </source>
</evidence>
<comment type="cofactor">
    <cofactor evidence="1">
        <name>thiamine diphosphate</name>
        <dbReference type="ChEBI" id="CHEBI:58937"/>
    </cofactor>
</comment>
<keyword evidence="3" id="KW-0808">Transferase</keyword>
<keyword evidence="8" id="KW-1185">Reference proteome</keyword>
<feature type="domain" description="Transketolase N-terminal" evidence="6">
    <location>
        <begin position="12"/>
        <end position="266"/>
    </location>
</feature>
<comment type="caution">
    <text evidence="7">The sequence shown here is derived from an EMBL/GenBank/DDBJ whole genome shotgun (WGS) entry which is preliminary data.</text>
</comment>
<dbReference type="InterPro" id="IPR029061">
    <property type="entry name" value="THDP-binding"/>
</dbReference>
<evidence type="ECO:0000313" key="8">
    <source>
        <dbReference type="Proteomes" id="UP001343724"/>
    </source>
</evidence>
<sequence>MDTAALQAKATDIRRDILTMITEAGSGHPGGSLSCADILTALYFGGVMNYDANDPKMVGRDRFILAKGHAAPALYATLAEAGYFPKEEIHTLRKLGTRLQGHPDSNLLPGVEVSTGSLGQGLSVACGLAAGLRLTGEDGFVFTVLGDGECEEGQVWEAAMFGAHKALGRLVAIIDNNELQIDGCIHDVCDPGDLGEKFAAFGWDVQRVDGHDIEALVEVLSARKAQENDRPLALIAKTVKGKGVSFMENEAGWHGKAPKPEELEAALAELAAAAE</sequence>
<dbReference type="PANTHER" id="PTHR47514">
    <property type="entry name" value="TRANSKETOLASE N-TERMINAL SECTION-RELATED"/>
    <property type="match status" value="1"/>
</dbReference>
<keyword evidence="4" id="KW-0479">Metal-binding</keyword>
<evidence type="ECO:0000256" key="2">
    <source>
        <dbReference type="ARBA" id="ARBA00007131"/>
    </source>
</evidence>
<dbReference type="EMBL" id="JAYMFH010000011">
    <property type="protein sequence ID" value="MEC4295298.1"/>
    <property type="molecule type" value="Genomic_DNA"/>
</dbReference>
<evidence type="ECO:0000256" key="1">
    <source>
        <dbReference type="ARBA" id="ARBA00001964"/>
    </source>
</evidence>
<protein>
    <submittedName>
        <fullName evidence="7">Transketolase</fullName>
    </submittedName>
</protein>
<keyword evidence="5" id="KW-0786">Thiamine pyrophosphate</keyword>
<evidence type="ECO:0000256" key="4">
    <source>
        <dbReference type="ARBA" id="ARBA00022723"/>
    </source>
</evidence>
<accession>A0ABU6IZW4</accession>
<dbReference type="Pfam" id="PF00456">
    <property type="entry name" value="Transketolase_N"/>
    <property type="match status" value="1"/>
</dbReference>
<comment type="similarity">
    <text evidence="2">Belongs to the transketolase family.</text>
</comment>
<gene>
    <name evidence="7" type="ORF">VJ920_08235</name>
</gene>
<dbReference type="InterPro" id="IPR005474">
    <property type="entry name" value="Transketolase_N"/>
</dbReference>
<proteinExistence type="inferred from homology"/>
<dbReference type="Proteomes" id="UP001343724">
    <property type="component" value="Unassembled WGS sequence"/>
</dbReference>
<name>A0ABU6IZW4_9ACTN</name>
<evidence type="ECO:0000256" key="5">
    <source>
        <dbReference type="ARBA" id="ARBA00023052"/>
    </source>
</evidence>
<reference evidence="7 8" key="1">
    <citation type="submission" date="2024-01" db="EMBL/GenBank/DDBJ databases">
        <title>novel species in genus Adlercreutzia.</title>
        <authorList>
            <person name="Liu X."/>
        </authorList>
    </citation>
    <scope>NUCLEOTIDE SEQUENCE [LARGE SCALE GENOMIC DNA]</scope>
    <source>
        <strain evidence="7 8">R22</strain>
    </source>
</reference>
<dbReference type="SUPFAM" id="SSF52518">
    <property type="entry name" value="Thiamin diphosphate-binding fold (THDP-binding)"/>
    <property type="match status" value="1"/>
</dbReference>
<dbReference type="Gene3D" id="3.40.50.970">
    <property type="match status" value="1"/>
</dbReference>
<dbReference type="InterPro" id="IPR049557">
    <property type="entry name" value="Transketolase_CS"/>
</dbReference>
<dbReference type="CDD" id="cd02012">
    <property type="entry name" value="TPP_TK"/>
    <property type="match status" value="1"/>
</dbReference>
<evidence type="ECO:0000313" key="7">
    <source>
        <dbReference type="EMBL" id="MEC4295298.1"/>
    </source>
</evidence>
<dbReference type="RefSeq" id="WP_326454841.1">
    <property type="nucleotide sequence ID" value="NZ_JAYMFH010000011.1"/>
</dbReference>
<organism evidence="7 8">
    <name type="scientific">Adlercreutzia shanghongiae</name>
    <dbReference type="NCBI Taxonomy" id="3111773"/>
    <lineage>
        <taxon>Bacteria</taxon>
        <taxon>Bacillati</taxon>
        <taxon>Actinomycetota</taxon>
        <taxon>Coriobacteriia</taxon>
        <taxon>Eggerthellales</taxon>
        <taxon>Eggerthellaceae</taxon>
        <taxon>Adlercreutzia</taxon>
    </lineage>
</organism>
<dbReference type="PANTHER" id="PTHR47514:SF1">
    <property type="entry name" value="TRANSKETOLASE N-TERMINAL SECTION-RELATED"/>
    <property type="match status" value="1"/>
</dbReference>